<proteinExistence type="predicted"/>
<gene>
    <name evidence="1" type="ORF">BN1096_520045</name>
</gene>
<evidence type="ECO:0000313" key="1">
    <source>
        <dbReference type="EMBL" id="CDS85003.1"/>
    </source>
</evidence>
<name>A0A069A6K2_CLODI</name>
<protein>
    <submittedName>
        <fullName evidence="1">Uncharacterized protein</fullName>
    </submittedName>
</protein>
<sequence>MWLARNKSCIYFLDYNSCFSLDKYNSSILGLGGMKNGLKRKKSFISRTCKNWYIYN</sequence>
<dbReference type="EMBL" id="LK932505">
    <property type="protein sequence ID" value="CDS85003.1"/>
    <property type="molecule type" value="Genomic_DNA"/>
</dbReference>
<accession>A0A069A6K2</accession>
<dbReference type="AlphaFoldDB" id="A0A069A6K2"/>
<organism evidence="1">
    <name type="scientific">Clostridioides difficile</name>
    <name type="common">Peptoclostridium difficile</name>
    <dbReference type="NCBI Taxonomy" id="1496"/>
    <lineage>
        <taxon>Bacteria</taxon>
        <taxon>Bacillati</taxon>
        <taxon>Bacillota</taxon>
        <taxon>Clostridia</taxon>
        <taxon>Peptostreptococcales</taxon>
        <taxon>Peptostreptococcaceae</taxon>
        <taxon>Clostridioides</taxon>
    </lineage>
</organism>
<reference evidence="1" key="1">
    <citation type="submission" date="2014-07" db="EMBL/GenBank/DDBJ databases">
        <authorList>
            <person name="Monot Marc"/>
        </authorList>
    </citation>
    <scope>NUCLEOTIDE SEQUENCE</scope>
</reference>